<feature type="domain" description="TIR" evidence="2">
    <location>
        <begin position="146"/>
        <end position="280"/>
    </location>
</feature>
<protein>
    <submittedName>
        <fullName evidence="3">TIR domain-containing protein</fullName>
    </submittedName>
</protein>
<feature type="coiled-coil region" evidence="1">
    <location>
        <begin position="3"/>
        <end position="37"/>
    </location>
</feature>
<evidence type="ECO:0000259" key="2">
    <source>
        <dbReference type="PROSITE" id="PS50104"/>
    </source>
</evidence>
<accession>A0A848MWT6</accession>
<feature type="coiled-coil region" evidence="1">
    <location>
        <begin position="61"/>
        <end position="128"/>
    </location>
</feature>
<dbReference type="Gene3D" id="3.40.50.10140">
    <property type="entry name" value="Toll/interleukin-1 receptor homology (TIR) domain"/>
    <property type="match status" value="1"/>
</dbReference>
<gene>
    <name evidence="3" type="ORF">HI921_12820</name>
</gene>
<sequence>MSVNTYQQKEKSLLNDIARLERNLANEQKNITTCEKKIVSNQSIIARSKNASTIRTKQRTIEIETRKLVQIKKKIADLSSKLARKRKELGDNQIKLTKATQTENGKLQKKLQNSYEEQLKTMRQLQQEEIKVIHSDVLNDPSLSDKEYDVFISYASEDSNYVDKLESAFNDAGFSIWQDRRSIGWGNSIRQSIDNGLIKSKFGLVVISSDYIQKYWTNYELDGILSKESSTGRQMILPLWHNVTKDEVDSKSPSLSNRLALDTRLNTISDIIESFKNLIE</sequence>
<evidence type="ECO:0000256" key="1">
    <source>
        <dbReference type="SAM" id="Coils"/>
    </source>
</evidence>
<dbReference type="InterPro" id="IPR000157">
    <property type="entry name" value="TIR_dom"/>
</dbReference>
<evidence type="ECO:0000313" key="4">
    <source>
        <dbReference type="Proteomes" id="UP000557857"/>
    </source>
</evidence>
<dbReference type="Pfam" id="PF13676">
    <property type="entry name" value="TIR_2"/>
    <property type="match status" value="1"/>
</dbReference>
<dbReference type="SMART" id="SM00255">
    <property type="entry name" value="TIR"/>
    <property type="match status" value="1"/>
</dbReference>
<comment type="caution">
    <text evidence="3">The sequence shown here is derived from an EMBL/GenBank/DDBJ whole genome shotgun (WGS) entry which is preliminary data.</text>
</comment>
<evidence type="ECO:0000313" key="3">
    <source>
        <dbReference type="EMBL" id="NMP59334.1"/>
    </source>
</evidence>
<dbReference type="GO" id="GO:0007165">
    <property type="term" value="P:signal transduction"/>
    <property type="evidence" value="ECO:0007669"/>
    <property type="project" value="InterPro"/>
</dbReference>
<dbReference type="InterPro" id="IPR035897">
    <property type="entry name" value="Toll_tir_struct_dom_sf"/>
</dbReference>
<proteinExistence type="predicted"/>
<dbReference type="PROSITE" id="PS50104">
    <property type="entry name" value="TIR"/>
    <property type="match status" value="1"/>
</dbReference>
<dbReference type="RefSeq" id="WP_153830146.1">
    <property type="nucleotide sequence ID" value="NZ_JABCAG010000046.1"/>
</dbReference>
<keyword evidence="1" id="KW-0175">Coiled coil</keyword>
<dbReference type="Proteomes" id="UP000557857">
    <property type="component" value="Unassembled WGS sequence"/>
</dbReference>
<dbReference type="EMBL" id="JABCAG010000046">
    <property type="protein sequence ID" value="NMP59334.1"/>
    <property type="molecule type" value="Genomic_DNA"/>
</dbReference>
<organism evidence="3 4">
    <name type="scientific">Enterococcus mundtii</name>
    <dbReference type="NCBI Taxonomy" id="53346"/>
    <lineage>
        <taxon>Bacteria</taxon>
        <taxon>Bacillati</taxon>
        <taxon>Bacillota</taxon>
        <taxon>Bacilli</taxon>
        <taxon>Lactobacillales</taxon>
        <taxon>Enterococcaceae</taxon>
        <taxon>Enterococcus</taxon>
    </lineage>
</organism>
<reference evidence="3 4" key="1">
    <citation type="submission" date="2020-04" db="EMBL/GenBank/DDBJ databases">
        <authorList>
            <person name="Abaymova A."/>
            <person name="Teymurazov M."/>
            <person name="Tazyna O."/>
            <person name="Chatushin Y."/>
            <person name="Svetoch E."/>
            <person name="Pereligyn V."/>
            <person name="Pohylenko V."/>
            <person name="Platonov M."/>
            <person name="Kartsev N."/>
            <person name="Skryabin Y."/>
            <person name="Sizova A."/>
            <person name="Solomentsev V."/>
            <person name="Kislichkina A."/>
            <person name="Bogun A."/>
        </authorList>
    </citation>
    <scope>NUCLEOTIDE SEQUENCE [LARGE SCALE GENOMIC DNA]</scope>
    <source>
        <strain evidence="4">SCPM-O-B-8398 (E28)</strain>
    </source>
</reference>
<dbReference type="SUPFAM" id="SSF52200">
    <property type="entry name" value="Toll/Interleukin receptor TIR domain"/>
    <property type="match status" value="1"/>
</dbReference>
<name>A0A848MWT6_ENTMU</name>
<dbReference type="AlphaFoldDB" id="A0A848MWT6"/>